<sequence>MSHKTSSIVTKSTPARLTLIHPDIADIVALLRNEGFYSDQDSDTNSIKKRKLILEKLRELQFYKPILFNRLLQNNINGVPPLPKNVKLYINNLLVYDEAVADVENKKRECLESQSEMLYAFIDICNRINPPIRPVPYVQFDDIDPDLLNNKTPGGKTQRKVHKKNRRKTQHNNK</sequence>
<organism evidence="2">
    <name type="scientific">viral metagenome</name>
    <dbReference type="NCBI Taxonomy" id="1070528"/>
    <lineage>
        <taxon>unclassified sequences</taxon>
        <taxon>metagenomes</taxon>
        <taxon>organismal metagenomes</taxon>
    </lineage>
</organism>
<proteinExistence type="predicted"/>
<reference evidence="2" key="1">
    <citation type="journal article" date="2020" name="Nature">
        <title>Giant virus diversity and host interactions through global metagenomics.</title>
        <authorList>
            <person name="Schulz F."/>
            <person name="Roux S."/>
            <person name="Paez-Espino D."/>
            <person name="Jungbluth S."/>
            <person name="Walsh D.A."/>
            <person name="Denef V.J."/>
            <person name="McMahon K.D."/>
            <person name="Konstantinidis K.T."/>
            <person name="Eloe-Fadrosh E.A."/>
            <person name="Kyrpides N.C."/>
            <person name="Woyke T."/>
        </authorList>
    </citation>
    <scope>NUCLEOTIDE SEQUENCE</scope>
    <source>
        <strain evidence="2">GVMAG-M-3300010157-4</strain>
    </source>
</reference>
<protein>
    <submittedName>
        <fullName evidence="2">Uncharacterized protein</fullName>
    </submittedName>
</protein>
<dbReference type="EMBL" id="MN739080">
    <property type="protein sequence ID" value="QHS87333.1"/>
    <property type="molecule type" value="Genomic_DNA"/>
</dbReference>
<evidence type="ECO:0000313" key="2">
    <source>
        <dbReference type="EMBL" id="QHS87333.1"/>
    </source>
</evidence>
<feature type="region of interest" description="Disordered" evidence="1">
    <location>
        <begin position="150"/>
        <end position="174"/>
    </location>
</feature>
<evidence type="ECO:0000256" key="1">
    <source>
        <dbReference type="SAM" id="MobiDB-lite"/>
    </source>
</evidence>
<accession>A0A6C0B780</accession>
<feature type="compositionally biased region" description="Basic residues" evidence="1">
    <location>
        <begin position="157"/>
        <end position="174"/>
    </location>
</feature>
<name>A0A6C0B780_9ZZZZ</name>
<dbReference type="AlphaFoldDB" id="A0A6C0B780"/>